<feature type="domain" description="ABC transporter" evidence="9">
    <location>
        <begin position="8"/>
        <end position="242"/>
    </location>
</feature>
<dbReference type="Gene3D" id="3.40.50.300">
    <property type="entry name" value="P-loop containing nucleotide triphosphate hydrolases"/>
    <property type="match status" value="1"/>
</dbReference>
<evidence type="ECO:0000256" key="5">
    <source>
        <dbReference type="ARBA" id="ARBA00022741"/>
    </source>
</evidence>
<dbReference type="InterPro" id="IPR030679">
    <property type="entry name" value="ABC_ATPase_HisP-typ"/>
</dbReference>
<protein>
    <submittedName>
        <fullName evidence="10">Amino acid ABC transporter ATP-binding protein</fullName>
    </submittedName>
</protein>
<dbReference type="InterPro" id="IPR027417">
    <property type="entry name" value="P-loop_NTPase"/>
</dbReference>
<dbReference type="Proteomes" id="UP001309705">
    <property type="component" value="Unassembled WGS sequence"/>
</dbReference>
<keyword evidence="8" id="KW-0472">Membrane</keyword>
<evidence type="ECO:0000256" key="7">
    <source>
        <dbReference type="ARBA" id="ARBA00022970"/>
    </source>
</evidence>
<comment type="similarity">
    <text evidence="2">Belongs to the ABC transporter superfamily.</text>
</comment>
<keyword evidence="3" id="KW-0813">Transport</keyword>
<comment type="caution">
    <text evidence="10">The sequence shown here is derived from an EMBL/GenBank/DDBJ whole genome shotgun (WGS) entry which is preliminary data.</text>
</comment>
<evidence type="ECO:0000313" key="11">
    <source>
        <dbReference type="Proteomes" id="UP001309705"/>
    </source>
</evidence>
<comment type="subcellular location">
    <subcellularLocation>
        <location evidence="1">Cell inner membrane</location>
        <topology evidence="1">Peripheral membrane protein</topology>
    </subcellularLocation>
</comment>
<sequence>MHKDNTALHVNNLSKSYGPYITLSNISFNVIKGKTVSIIGPSGAGKSTLARCVCGLEPFSSGKIQINDVEIAQLIHSPKKRSYYVGMIFQQFNLWPHMTVLDNVAFALCRRRTLKKNEAYDLAMTMLEKVHLQHRFSYKPNALSGGEQQRAAIARALALNPSLLVFDEPTSALDPELIGEVLDVMKNLSREGMSMLVITHEMSFARDVSDHIVFMDEGVIAEQGHPGQLFSNPTSVRAQSFLKRMLTN</sequence>
<dbReference type="SUPFAM" id="SSF52540">
    <property type="entry name" value="P-loop containing nucleoside triphosphate hydrolases"/>
    <property type="match status" value="1"/>
</dbReference>
<dbReference type="PIRSF" id="PIRSF039085">
    <property type="entry name" value="ABC_ATPase_HisP"/>
    <property type="match status" value="1"/>
</dbReference>
<evidence type="ECO:0000259" key="9">
    <source>
        <dbReference type="PROSITE" id="PS50893"/>
    </source>
</evidence>
<dbReference type="InterPro" id="IPR003593">
    <property type="entry name" value="AAA+_ATPase"/>
</dbReference>
<dbReference type="EMBL" id="JAYWTM010000001">
    <property type="protein sequence ID" value="MEC5341476.1"/>
    <property type="molecule type" value="Genomic_DNA"/>
</dbReference>
<dbReference type="PANTHER" id="PTHR43166">
    <property type="entry name" value="AMINO ACID IMPORT ATP-BINDING PROTEIN"/>
    <property type="match status" value="1"/>
</dbReference>
<dbReference type="PANTHER" id="PTHR43166:SF9">
    <property type="entry name" value="GLUTAMATE_ASPARTATE IMPORT ATP-BINDING PROTEIN GLTL"/>
    <property type="match status" value="1"/>
</dbReference>
<keyword evidence="11" id="KW-1185">Reference proteome</keyword>
<evidence type="ECO:0000256" key="2">
    <source>
        <dbReference type="ARBA" id="ARBA00005417"/>
    </source>
</evidence>
<dbReference type="InterPro" id="IPR017871">
    <property type="entry name" value="ABC_transporter-like_CS"/>
</dbReference>
<organism evidence="10 11">
    <name type="scientific">Brenneria populi</name>
    <dbReference type="NCBI Taxonomy" id="1505588"/>
    <lineage>
        <taxon>Bacteria</taxon>
        <taxon>Pseudomonadati</taxon>
        <taxon>Pseudomonadota</taxon>
        <taxon>Gammaproteobacteria</taxon>
        <taxon>Enterobacterales</taxon>
        <taxon>Pectobacteriaceae</taxon>
        <taxon>Brenneria</taxon>
    </lineage>
</organism>
<evidence type="ECO:0000256" key="4">
    <source>
        <dbReference type="ARBA" id="ARBA00022475"/>
    </source>
</evidence>
<dbReference type="PROSITE" id="PS00211">
    <property type="entry name" value="ABC_TRANSPORTER_1"/>
    <property type="match status" value="1"/>
</dbReference>
<keyword evidence="7" id="KW-0029">Amino-acid transport</keyword>
<evidence type="ECO:0000256" key="8">
    <source>
        <dbReference type="ARBA" id="ARBA00023136"/>
    </source>
</evidence>
<proteinExistence type="inferred from homology"/>
<evidence type="ECO:0000256" key="1">
    <source>
        <dbReference type="ARBA" id="ARBA00004417"/>
    </source>
</evidence>
<dbReference type="GO" id="GO:0005524">
    <property type="term" value="F:ATP binding"/>
    <property type="evidence" value="ECO:0007669"/>
    <property type="project" value="UniProtKB-KW"/>
</dbReference>
<dbReference type="SMART" id="SM00382">
    <property type="entry name" value="AAA"/>
    <property type="match status" value="1"/>
</dbReference>
<keyword evidence="6 10" id="KW-0067">ATP-binding</keyword>
<accession>A0ABU6JLG8</accession>
<dbReference type="Pfam" id="PF00005">
    <property type="entry name" value="ABC_tran"/>
    <property type="match status" value="1"/>
</dbReference>
<evidence type="ECO:0000256" key="3">
    <source>
        <dbReference type="ARBA" id="ARBA00022448"/>
    </source>
</evidence>
<dbReference type="RefSeq" id="WP_327616656.1">
    <property type="nucleotide sequence ID" value="NZ_JAYWTM010000001.1"/>
</dbReference>
<dbReference type="InterPro" id="IPR003439">
    <property type="entry name" value="ABC_transporter-like_ATP-bd"/>
</dbReference>
<name>A0ABU6JLG8_9GAMM</name>
<dbReference type="PROSITE" id="PS50893">
    <property type="entry name" value="ABC_TRANSPORTER_2"/>
    <property type="match status" value="1"/>
</dbReference>
<evidence type="ECO:0000256" key="6">
    <source>
        <dbReference type="ARBA" id="ARBA00022840"/>
    </source>
</evidence>
<gene>
    <name evidence="10" type="ORF">VSX58_02455</name>
</gene>
<keyword evidence="5" id="KW-0547">Nucleotide-binding</keyword>
<keyword evidence="4" id="KW-1003">Cell membrane</keyword>
<dbReference type="InterPro" id="IPR050086">
    <property type="entry name" value="MetN_ABC_transporter-like"/>
</dbReference>
<reference evidence="10 11" key="1">
    <citation type="journal article" date="2017" name="Int. J. Syst. Evol. Microbiol.">
        <title>Brenneria populi subsp. brevivirga subsp. nov. isolated from symptomatic bark of Populus x euramericana canker, and description of Brenneria populi subsp. populi subsp. nov.</title>
        <authorList>
            <person name="Zheng M.H."/>
            <person name="Piao C.G."/>
            <person name="Xue H."/>
            <person name="Guo M.W."/>
            <person name="Li Y."/>
        </authorList>
    </citation>
    <scope>NUCLEOTIDE SEQUENCE [LARGE SCALE GENOMIC DNA]</scope>
    <source>
        <strain evidence="10 11">D9-5</strain>
    </source>
</reference>
<evidence type="ECO:0000313" key="10">
    <source>
        <dbReference type="EMBL" id="MEC5341476.1"/>
    </source>
</evidence>